<dbReference type="CDD" id="cd00957">
    <property type="entry name" value="Transaldolase_TalAB"/>
    <property type="match status" value="1"/>
</dbReference>
<dbReference type="PANTHER" id="PTHR43791">
    <property type="entry name" value="PERMEASE-RELATED"/>
    <property type="match status" value="1"/>
</dbReference>
<evidence type="ECO:0000313" key="19">
    <source>
        <dbReference type="Proteomes" id="UP000663843"/>
    </source>
</evidence>
<comment type="catalytic activity">
    <reaction evidence="13 14">
        <text>D-sedoheptulose 7-phosphate + D-glyceraldehyde 3-phosphate = D-erythrose 4-phosphate + beta-D-fructose 6-phosphate</text>
        <dbReference type="Rhea" id="RHEA:17053"/>
        <dbReference type="ChEBI" id="CHEBI:16897"/>
        <dbReference type="ChEBI" id="CHEBI:57483"/>
        <dbReference type="ChEBI" id="CHEBI:57634"/>
        <dbReference type="ChEBI" id="CHEBI:59776"/>
        <dbReference type="EC" id="2.2.1.2"/>
    </reaction>
</comment>
<gene>
    <name evidence="18" type="ORF">RDB_LOCUS66537</name>
</gene>
<comment type="pathway">
    <text evidence="2 14">Carbohydrate degradation; pentose phosphate pathway; D-glyceraldehyde 3-phosphate and beta-D-fructose 6-phosphate from D-ribose 5-phosphate and D-xylulose 5-phosphate (non-oxidative stage): step 2/3.</text>
</comment>
<dbReference type="InterPro" id="IPR036259">
    <property type="entry name" value="MFS_trans_sf"/>
</dbReference>
<feature type="transmembrane region" description="Helical" evidence="16">
    <location>
        <begin position="175"/>
        <end position="198"/>
    </location>
</feature>
<evidence type="ECO:0000259" key="17">
    <source>
        <dbReference type="PROSITE" id="PS50850"/>
    </source>
</evidence>
<feature type="transmembrane region" description="Helical" evidence="16">
    <location>
        <begin position="243"/>
        <end position="265"/>
    </location>
</feature>
<feature type="domain" description="Major facilitator superfamily (MFS) profile" evidence="17">
    <location>
        <begin position="84"/>
        <end position="509"/>
    </location>
</feature>
<sequence length="809" mass="88757">MKTCRDIKLESHDVLLERLGCWSFRTIKACLELRFMSTATMAPVNSAPNSQKETSVSPSVADERLSNNDDMEDRALMRKVDWHLLPILTLLYLLSFLDRSNIGNAKLDGLTMDIGVQGANYNAALALYFVGYVLREVPANIVLKRFNPKIWLPTLTLAWGIVSVCQGFVKNQAGLFAVRFFLGTAEAGLFPGVIYVFSVYYRGRERHWRVAVFFGGAAVSGAFGGILAWAIGKMDRVGGQPGWAWIFILEGLLTVVIAIAAYWLVPNWPDQASFLTRDERVRLIARSKNDSAGTGKAKSYFSSTSRKYVIQALSDHLVWAYAFLFHGFAFVLYSLSLFLPTIIASLGYASWEAQLLTVPPYALSAICIGITAWLASVYNRRAIFIAGSAVVGIIGYILLLVTNTAGRQYVGVHLACVGAYTGNALLLSWPDFTLEEAWLEHGSRGYAGAKAEFTMKPTAIYVLPLDAWALHSTQLNYQTIMSSSLDQLKATGTTVVSDTGDFNSIKDYKPQDATTNPSLILAAAGKYGKIIDDAVKEAKGSGLTDNGLVEAAMDNVLVAFGTEILKIVPGRVSTEVDARLSFDKEATIAKARQLIKLYSEKLGSEETAKKRVLIKIASTWEGIQAARQLEKEGIHCNLTLLFGFGQAVACAEAGVTLISPFVGRILDWHKKNAGGKEVNYEGQNDPGVQSVTKIFNYYKQHGYKTIVMGASFRNTGEIRALAGVDFLTISPNLLEELKESTDPVPKILNAETAAQGAPIPKVSFVDNEPEFRWALLAEKMAFEKLHEGIYKFAEDGETLKKVLREKLGA</sequence>
<evidence type="ECO:0000313" key="18">
    <source>
        <dbReference type="EMBL" id="CAE6433107.1"/>
    </source>
</evidence>
<comment type="subcellular location">
    <subcellularLocation>
        <location evidence="1">Membrane</location>
        <topology evidence="1">Multi-pass membrane protein</topology>
    </subcellularLocation>
</comment>
<name>A0A8H2XR53_9AGAM</name>
<keyword evidence="6" id="KW-0813">Transport</keyword>
<evidence type="ECO:0000256" key="11">
    <source>
        <dbReference type="ARBA" id="ARBA00023136"/>
    </source>
</evidence>
<dbReference type="FunFam" id="3.20.20.70:FF:000088">
    <property type="entry name" value="Transaldolase"/>
    <property type="match status" value="1"/>
</dbReference>
<keyword evidence="11 16" id="KW-0472">Membrane</keyword>
<evidence type="ECO:0000256" key="1">
    <source>
        <dbReference type="ARBA" id="ARBA00004141"/>
    </source>
</evidence>
<proteinExistence type="inferred from homology"/>
<dbReference type="GO" id="GO:0006098">
    <property type="term" value="P:pentose-phosphate shunt"/>
    <property type="evidence" value="ECO:0007669"/>
    <property type="project" value="UniProtKB-UniPathway"/>
</dbReference>
<dbReference type="GO" id="GO:0005737">
    <property type="term" value="C:cytoplasm"/>
    <property type="evidence" value="ECO:0007669"/>
    <property type="project" value="InterPro"/>
</dbReference>
<comment type="function">
    <text evidence="14">Catalyzes the rate-limiting step of the non-oxidative phase in the pentose phosphate pathway. Catalyzes the reversible conversion of sedheptulose-7-phosphate and D-glyceraldehyde 3-phosphate into erythrose-4-phosphate and beta-D-fructose 6-phosphate.</text>
</comment>
<dbReference type="Gene3D" id="1.20.1250.20">
    <property type="entry name" value="MFS general substrate transporter like domains"/>
    <property type="match status" value="2"/>
</dbReference>
<evidence type="ECO:0000256" key="16">
    <source>
        <dbReference type="SAM" id="Phobius"/>
    </source>
</evidence>
<evidence type="ECO:0000256" key="5">
    <source>
        <dbReference type="ARBA" id="ARBA00018292"/>
    </source>
</evidence>
<accession>A0A8H2XR53</accession>
<dbReference type="InterPro" id="IPR018225">
    <property type="entry name" value="Transaldolase_AS"/>
</dbReference>
<comment type="caution">
    <text evidence="18">The sequence shown here is derived from an EMBL/GenBank/DDBJ whole genome shotgun (WGS) entry which is preliminary data.</text>
</comment>
<feature type="transmembrane region" description="Helical" evidence="16">
    <location>
        <begin position="382"/>
        <end position="401"/>
    </location>
</feature>
<dbReference type="PROSITE" id="PS50850">
    <property type="entry name" value="MFS"/>
    <property type="match status" value="1"/>
</dbReference>
<dbReference type="GO" id="GO:0005975">
    <property type="term" value="P:carbohydrate metabolic process"/>
    <property type="evidence" value="ECO:0007669"/>
    <property type="project" value="InterPro"/>
</dbReference>
<dbReference type="Pfam" id="PF07690">
    <property type="entry name" value="MFS_1"/>
    <property type="match status" value="1"/>
</dbReference>
<dbReference type="GO" id="GO:0016020">
    <property type="term" value="C:membrane"/>
    <property type="evidence" value="ECO:0007669"/>
    <property type="project" value="UniProtKB-SubCell"/>
</dbReference>
<keyword evidence="7 14" id="KW-0808">Transferase</keyword>
<dbReference type="SUPFAM" id="SSF103473">
    <property type="entry name" value="MFS general substrate transporter"/>
    <property type="match status" value="1"/>
</dbReference>
<dbReference type="GO" id="GO:0022857">
    <property type="term" value="F:transmembrane transporter activity"/>
    <property type="evidence" value="ECO:0007669"/>
    <property type="project" value="InterPro"/>
</dbReference>
<feature type="compositionally biased region" description="Polar residues" evidence="15">
    <location>
        <begin position="46"/>
        <end position="58"/>
    </location>
</feature>
<evidence type="ECO:0000256" key="12">
    <source>
        <dbReference type="ARBA" id="ARBA00023270"/>
    </source>
</evidence>
<feature type="region of interest" description="Disordered" evidence="15">
    <location>
        <begin position="44"/>
        <end position="65"/>
    </location>
</feature>
<dbReference type="GO" id="GO:0004801">
    <property type="term" value="F:transaldolase activity"/>
    <property type="evidence" value="ECO:0007669"/>
    <property type="project" value="UniProtKB-EC"/>
</dbReference>
<dbReference type="PROSITE" id="PS01054">
    <property type="entry name" value="TRANSALDOLASE_1"/>
    <property type="match status" value="1"/>
</dbReference>
<feature type="transmembrane region" description="Helical" evidence="16">
    <location>
        <begin position="80"/>
        <end position="98"/>
    </location>
</feature>
<dbReference type="EMBL" id="CAJMWT010002113">
    <property type="protein sequence ID" value="CAE6433107.1"/>
    <property type="molecule type" value="Genomic_DNA"/>
</dbReference>
<dbReference type="AlphaFoldDB" id="A0A8H2XR53"/>
<evidence type="ECO:0000256" key="4">
    <source>
        <dbReference type="ARBA" id="ARBA00013151"/>
    </source>
</evidence>
<evidence type="ECO:0000256" key="3">
    <source>
        <dbReference type="ARBA" id="ARBA00008012"/>
    </source>
</evidence>
<dbReference type="FunFam" id="1.20.1250.20:FF:000034">
    <property type="entry name" value="MFS general substrate transporter"/>
    <property type="match status" value="1"/>
</dbReference>
<evidence type="ECO:0000256" key="2">
    <source>
        <dbReference type="ARBA" id="ARBA00004857"/>
    </source>
</evidence>
<evidence type="ECO:0000256" key="13">
    <source>
        <dbReference type="ARBA" id="ARBA00048810"/>
    </source>
</evidence>
<dbReference type="InterPro" id="IPR004730">
    <property type="entry name" value="Transaldolase_1"/>
</dbReference>
<feature type="transmembrane region" description="Helical" evidence="16">
    <location>
        <begin position="118"/>
        <end position="138"/>
    </location>
</feature>
<evidence type="ECO:0000256" key="15">
    <source>
        <dbReference type="SAM" id="MobiDB-lite"/>
    </source>
</evidence>
<evidence type="ECO:0000256" key="6">
    <source>
        <dbReference type="ARBA" id="ARBA00022448"/>
    </source>
</evidence>
<evidence type="ECO:0000256" key="7">
    <source>
        <dbReference type="ARBA" id="ARBA00022679"/>
    </source>
</evidence>
<dbReference type="InterPro" id="IPR011701">
    <property type="entry name" value="MFS"/>
</dbReference>
<feature type="transmembrane region" description="Helical" evidence="16">
    <location>
        <begin position="317"/>
        <end position="338"/>
    </location>
</feature>
<keyword evidence="10 14" id="KW-0570">Pentose shunt</keyword>
<feature type="transmembrane region" description="Helical" evidence="16">
    <location>
        <begin position="150"/>
        <end position="169"/>
    </location>
</feature>
<dbReference type="EC" id="2.2.1.2" evidence="4 14"/>
<comment type="similarity">
    <text evidence="3">Belongs to the transaldolase family. Type 1 subfamily.</text>
</comment>
<dbReference type="Gene3D" id="3.20.20.70">
    <property type="entry name" value="Aldolase class I"/>
    <property type="match status" value="1"/>
</dbReference>
<dbReference type="InterPro" id="IPR001585">
    <property type="entry name" value="TAL/FSA"/>
</dbReference>
<keyword evidence="8 16" id="KW-0812">Transmembrane</keyword>
<evidence type="ECO:0000256" key="14">
    <source>
        <dbReference type="RuleBase" id="RU000501"/>
    </source>
</evidence>
<protein>
    <recommendedName>
        <fullName evidence="5 14">Transaldolase</fullName>
        <ecNumber evidence="4 14">2.2.1.2</ecNumber>
    </recommendedName>
</protein>
<keyword evidence="12" id="KW-0704">Schiff base</keyword>
<feature type="transmembrane region" description="Helical" evidence="16">
    <location>
        <begin position="358"/>
        <end position="375"/>
    </location>
</feature>
<dbReference type="SUPFAM" id="SSF51569">
    <property type="entry name" value="Aldolase"/>
    <property type="match status" value="1"/>
</dbReference>
<evidence type="ECO:0000256" key="9">
    <source>
        <dbReference type="ARBA" id="ARBA00022989"/>
    </source>
</evidence>
<organism evidence="18 19">
    <name type="scientific">Rhizoctonia solani</name>
    <dbReference type="NCBI Taxonomy" id="456999"/>
    <lineage>
        <taxon>Eukaryota</taxon>
        <taxon>Fungi</taxon>
        <taxon>Dikarya</taxon>
        <taxon>Basidiomycota</taxon>
        <taxon>Agaricomycotina</taxon>
        <taxon>Agaricomycetes</taxon>
        <taxon>Cantharellales</taxon>
        <taxon>Ceratobasidiaceae</taxon>
        <taxon>Rhizoctonia</taxon>
    </lineage>
</organism>
<dbReference type="Proteomes" id="UP000663843">
    <property type="component" value="Unassembled WGS sequence"/>
</dbReference>
<dbReference type="Pfam" id="PF00923">
    <property type="entry name" value="TAL_FSA"/>
    <property type="match status" value="1"/>
</dbReference>
<dbReference type="NCBIfam" id="TIGR00874">
    <property type="entry name" value="talAB"/>
    <property type="match status" value="1"/>
</dbReference>
<keyword evidence="9 16" id="KW-1133">Transmembrane helix</keyword>
<dbReference type="PROSITE" id="PS00958">
    <property type="entry name" value="TRANSALDOLASE_2"/>
    <property type="match status" value="1"/>
</dbReference>
<reference evidence="18" key="1">
    <citation type="submission" date="2021-01" db="EMBL/GenBank/DDBJ databases">
        <authorList>
            <person name="Kaushik A."/>
        </authorList>
    </citation>
    <scope>NUCLEOTIDE SEQUENCE</scope>
    <source>
        <strain evidence="18">AG2-2IIIB</strain>
    </source>
</reference>
<evidence type="ECO:0000256" key="10">
    <source>
        <dbReference type="ARBA" id="ARBA00023126"/>
    </source>
</evidence>
<dbReference type="InterPro" id="IPR013785">
    <property type="entry name" value="Aldolase_TIM"/>
</dbReference>
<dbReference type="InterPro" id="IPR020846">
    <property type="entry name" value="MFS_dom"/>
</dbReference>
<dbReference type="PANTHER" id="PTHR43791:SF22">
    <property type="entry name" value="TRANSPORTER, PUTATIVE (AFU_ORTHOLOGUE AFUA_6G11320)-RELATED"/>
    <property type="match status" value="1"/>
</dbReference>
<feature type="transmembrane region" description="Helical" evidence="16">
    <location>
        <begin position="210"/>
        <end position="231"/>
    </location>
</feature>
<evidence type="ECO:0000256" key="8">
    <source>
        <dbReference type="ARBA" id="ARBA00022692"/>
    </source>
</evidence>
<dbReference type="UniPathway" id="UPA00115">
    <property type="reaction ID" value="UER00414"/>
</dbReference>